<protein>
    <submittedName>
        <fullName evidence="1">Uncharacterized protein</fullName>
    </submittedName>
</protein>
<comment type="caution">
    <text evidence="1">The sequence shown here is derived from an EMBL/GenBank/DDBJ whole genome shotgun (WGS) entry which is preliminary data.</text>
</comment>
<proteinExistence type="predicted"/>
<name>A0ABN2VKJ3_9ACTN</name>
<dbReference type="EMBL" id="BAAAQN010000093">
    <property type="protein sequence ID" value="GAA2063660.1"/>
    <property type="molecule type" value="Genomic_DNA"/>
</dbReference>
<evidence type="ECO:0000313" key="2">
    <source>
        <dbReference type="Proteomes" id="UP001500751"/>
    </source>
</evidence>
<gene>
    <name evidence="1" type="ORF">GCM10009839_88730</name>
</gene>
<dbReference type="Proteomes" id="UP001500751">
    <property type="component" value="Unassembled WGS sequence"/>
</dbReference>
<reference evidence="2" key="1">
    <citation type="journal article" date="2019" name="Int. J. Syst. Evol. Microbiol.">
        <title>The Global Catalogue of Microorganisms (GCM) 10K type strain sequencing project: providing services to taxonomists for standard genome sequencing and annotation.</title>
        <authorList>
            <consortium name="The Broad Institute Genomics Platform"/>
            <consortium name="The Broad Institute Genome Sequencing Center for Infectious Disease"/>
            <person name="Wu L."/>
            <person name="Ma J."/>
        </authorList>
    </citation>
    <scope>NUCLEOTIDE SEQUENCE [LARGE SCALE GENOMIC DNA]</scope>
    <source>
        <strain evidence="2">JCM 16014</strain>
    </source>
</reference>
<sequence>MAVREERRDGRLFYISPDVTEIVKLLREHADVRERSFDPIEASALRQVASEFERGIRTDYQFRAGYVVEPAWPEELR</sequence>
<accession>A0ABN2VKJ3</accession>
<evidence type="ECO:0000313" key="1">
    <source>
        <dbReference type="EMBL" id="GAA2063660.1"/>
    </source>
</evidence>
<keyword evidence="2" id="KW-1185">Reference proteome</keyword>
<organism evidence="1 2">
    <name type="scientific">Catenulispora yoronensis</name>
    <dbReference type="NCBI Taxonomy" id="450799"/>
    <lineage>
        <taxon>Bacteria</taxon>
        <taxon>Bacillati</taxon>
        <taxon>Actinomycetota</taxon>
        <taxon>Actinomycetes</taxon>
        <taxon>Catenulisporales</taxon>
        <taxon>Catenulisporaceae</taxon>
        <taxon>Catenulispora</taxon>
    </lineage>
</organism>